<dbReference type="InterPro" id="IPR004307">
    <property type="entry name" value="TspO_MBR"/>
</dbReference>
<dbReference type="GO" id="GO:0033013">
    <property type="term" value="P:tetrapyrrole metabolic process"/>
    <property type="evidence" value="ECO:0007669"/>
    <property type="project" value="UniProtKB-ARBA"/>
</dbReference>
<evidence type="ECO:0000256" key="4">
    <source>
        <dbReference type="ARBA" id="ARBA00022989"/>
    </source>
</evidence>
<keyword evidence="4 6" id="KW-1133">Transmembrane helix</keyword>
<feature type="transmembrane region" description="Helical" evidence="6">
    <location>
        <begin position="102"/>
        <end position="123"/>
    </location>
</feature>
<dbReference type="EMBL" id="QYJN01000002">
    <property type="protein sequence ID" value="RIP36118.1"/>
    <property type="molecule type" value="Genomic_DNA"/>
</dbReference>
<dbReference type="OrthoDB" id="9795496at2"/>
<keyword evidence="5 6" id="KW-0472">Membrane</keyword>
<accession>A0A3A0VQJ9</accession>
<dbReference type="FunFam" id="1.20.1260.100:FF:000001">
    <property type="entry name" value="translocator protein 2"/>
    <property type="match status" value="1"/>
</dbReference>
<feature type="transmembrane region" description="Helical" evidence="6">
    <location>
        <begin position="130"/>
        <end position="153"/>
    </location>
</feature>
<dbReference type="Pfam" id="PF03073">
    <property type="entry name" value="TspO_MBR"/>
    <property type="match status" value="1"/>
</dbReference>
<dbReference type="PANTHER" id="PTHR10057:SF0">
    <property type="entry name" value="TRANSLOCATOR PROTEIN"/>
    <property type="match status" value="1"/>
</dbReference>
<dbReference type="Proteomes" id="UP000265541">
    <property type="component" value="Unassembled WGS sequence"/>
</dbReference>
<evidence type="ECO:0000256" key="2">
    <source>
        <dbReference type="ARBA" id="ARBA00007524"/>
    </source>
</evidence>
<feature type="transmembrane region" description="Helical" evidence="6">
    <location>
        <begin position="48"/>
        <end position="67"/>
    </location>
</feature>
<dbReference type="PANTHER" id="PTHR10057">
    <property type="entry name" value="PERIPHERAL-TYPE BENZODIAZEPINE RECEPTOR"/>
    <property type="match status" value="1"/>
</dbReference>
<dbReference type="GO" id="GO:0016020">
    <property type="term" value="C:membrane"/>
    <property type="evidence" value="ECO:0007669"/>
    <property type="project" value="UniProtKB-SubCell"/>
</dbReference>
<dbReference type="RefSeq" id="WP_071331821.1">
    <property type="nucleotide sequence ID" value="NZ_QYJN01000002.1"/>
</dbReference>
<evidence type="ECO:0000313" key="7">
    <source>
        <dbReference type="EMBL" id="RIP36118.1"/>
    </source>
</evidence>
<sequence length="166" mass="19021">MKANDTIKSIIKVKMPIIGGKLIGKFAVKNARKDYKKNVKPPFSPPGYLFPIVWPILYTTMGVAYAIVTNKSNDKNLKVIYYTQLGLNYLWSILYFKYKLRFSALIESFVLLGAVITTTVKFFNTKKIAGILLVPYMLWSAFATYLTVGNWLLNKENPSYTEKNRK</sequence>
<dbReference type="AlphaFoldDB" id="A0A3A0VQJ9"/>
<feature type="transmembrane region" description="Helical" evidence="6">
    <location>
        <begin position="79"/>
        <end position="96"/>
    </location>
</feature>
<dbReference type="PIRSF" id="PIRSF005859">
    <property type="entry name" value="PBR"/>
    <property type="match status" value="1"/>
</dbReference>
<keyword evidence="3 6" id="KW-0812">Transmembrane</keyword>
<evidence type="ECO:0000256" key="5">
    <source>
        <dbReference type="ARBA" id="ARBA00023136"/>
    </source>
</evidence>
<gene>
    <name evidence="7" type="ORF">BUZ14_05565</name>
</gene>
<evidence type="ECO:0000313" key="8">
    <source>
        <dbReference type="Proteomes" id="UP000265541"/>
    </source>
</evidence>
<protein>
    <submittedName>
        <fullName evidence="7">Tryptophan-rich sensory protein</fullName>
    </submittedName>
</protein>
<evidence type="ECO:0000256" key="1">
    <source>
        <dbReference type="ARBA" id="ARBA00004141"/>
    </source>
</evidence>
<evidence type="ECO:0000256" key="3">
    <source>
        <dbReference type="ARBA" id="ARBA00022692"/>
    </source>
</evidence>
<reference evidence="7 8" key="1">
    <citation type="journal article" date="2016" name="Front. Microbiol.">
        <title>Comprehensive Phylogenetic Analysis of Bovine Non-aureus Staphylococci Species Based on Whole-Genome Sequencing.</title>
        <authorList>
            <person name="Naushad S."/>
            <person name="Barkema H.W."/>
            <person name="Luby C."/>
            <person name="Condas L.A."/>
            <person name="Nobrega D.B."/>
            <person name="Carson D.A."/>
            <person name="De Buck J."/>
        </authorList>
    </citation>
    <scope>NUCLEOTIDE SEQUENCE [LARGE SCALE GENOMIC DNA]</scope>
    <source>
        <strain evidence="7 8">SNUC 4781</strain>
    </source>
</reference>
<dbReference type="CDD" id="cd15904">
    <property type="entry name" value="TSPO_MBR"/>
    <property type="match status" value="1"/>
</dbReference>
<comment type="subcellular location">
    <subcellularLocation>
        <location evidence="1">Membrane</location>
        <topology evidence="1">Multi-pass membrane protein</topology>
    </subcellularLocation>
</comment>
<name>A0A3A0VQJ9_STAGA</name>
<evidence type="ECO:0000256" key="6">
    <source>
        <dbReference type="SAM" id="Phobius"/>
    </source>
</evidence>
<comment type="similarity">
    <text evidence="2">Belongs to the TspO/BZRP family.</text>
</comment>
<organism evidence="7 8">
    <name type="scientific">Staphylococcus gallinarum</name>
    <dbReference type="NCBI Taxonomy" id="1293"/>
    <lineage>
        <taxon>Bacteria</taxon>
        <taxon>Bacillati</taxon>
        <taxon>Bacillota</taxon>
        <taxon>Bacilli</taxon>
        <taxon>Bacillales</taxon>
        <taxon>Staphylococcaceae</taxon>
        <taxon>Staphylococcus</taxon>
    </lineage>
</organism>
<comment type="caution">
    <text evidence="7">The sequence shown here is derived from an EMBL/GenBank/DDBJ whole genome shotgun (WGS) entry which is preliminary data.</text>
</comment>
<dbReference type="InterPro" id="IPR038330">
    <property type="entry name" value="TspO/MBR-related_sf"/>
</dbReference>
<dbReference type="Gene3D" id="1.20.1260.100">
    <property type="entry name" value="TspO/MBR protein"/>
    <property type="match status" value="1"/>
</dbReference>
<proteinExistence type="inferred from homology"/>